<dbReference type="InterPro" id="IPR037401">
    <property type="entry name" value="SnoaL-like"/>
</dbReference>
<organism evidence="2 3">
    <name type="scientific">Nocardia bovistercoris</name>
    <dbReference type="NCBI Taxonomy" id="2785916"/>
    <lineage>
        <taxon>Bacteria</taxon>
        <taxon>Bacillati</taxon>
        <taxon>Actinomycetota</taxon>
        <taxon>Actinomycetes</taxon>
        <taxon>Mycobacteriales</taxon>
        <taxon>Nocardiaceae</taxon>
        <taxon>Nocardia</taxon>
    </lineage>
</organism>
<dbReference type="AlphaFoldDB" id="A0A931N3B5"/>
<accession>A0A931N3B5</accession>
<feature type="domain" description="SnoaL-like" evidence="1">
    <location>
        <begin position="22"/>
        <end position="112"/>
    </location>
</feature>
<dbReference type="Pfam" id="PF12680">
    <property type="entry name" value="SnoaL_2"/>
    <property type="match status" value="1"/>
</dbReference>
<comment type="caution">
    <text evidence="2">The sequence shown here is derived from an EMBL/GenBank/DDBJ whole genome shotgun (WGS) entry which is preliminary data.</text>
</comment>
<sequence length="123" mass="13745">MTEQQIDERETWETYAASWKAASETEKKALFAESLALDCVYTDPIARTEGWDELTAYMVDFHRQVPGGHFVTRSFQVHHGVCLAQWDMVAGDGTVLGDGISYGQFGDDGRLIAMTGFFDTPDQ</sequence>
<dbReference type="InterPro" id="IPR032710">
    <property type="entry name" value="NTF2-like_dom_sf"/>
</dbReference>
<protein>
    <submittedName>
        <fullName evidence="2">Nuclear transport factor 2 family protein</fullName>
    </submittedName>
</protein>
<reference evidence="2" key="1">
    <citation type="submission" date="2020-11" db="EMBL/GenBank/DDBJ databases">
        <title>Nocardia NEAU-351.nov., a novel actinomycete isolated from the cow dung.</title>
        <authorList>
            <person name="Zhang X."/>
        </authorList>
    </citation>
    <scope>NUCLEOTIDE SEQUENCE</scope>
    <source>
        <strain evidence="2">NEAU-351</strain>
    </source>
</reference>
<dbReference type="Gene3D" id="3.10.450.50">
    <property type="match status" value="1"/>
</dbReference>
<dbReference type="EMBL" id="JADMLG010000004">
    <property type="protein sequence ID" value="MBH0776961.1"/>
    <property type="molecule type" value="Genomic_DNA"/>
</dbReference>
<evidence type="ECO:0000259" key="1">
    <source>
        <dbReference type="Pfam" id="PF12680"/>
    </source>
</evidence>
<evidence type="ECO:0000313" key="3">
    <source>
        <dbReference type="Proteomes" id="UP000655751"/>
    </source>
</evidence>
<dbReference type="RefSeq" id="WP_196149309.1">
    <property type="nucleotide sequence ID" value="NZ_JADMLG010000004.1"/>
</dbReference>
<name>A0A931N3B5_9NOCA</name>
<proteinExistence type="predicted"/>
<gene>
    <name evidence="2" type="ORF">IT779_11765</name>
</gene>
<dbReference type="SUPFAM" id="SSF54427">
    <property type="entry name" value="NTF2-like"/>
    <property type="match status" value="1"/>
</dbReference>
<keyword evidence="3" id="KW-1185">Reference proteome</keyword>
<evidence type="ECO:0000313" key="2">
    <source>
        <dbReference type="EMBL" id="MBH0776961.1"/>
    </source>
</evidence>
<dbReference type="Proteomes" id="UP000655751">
    <property type="component" value="Unassembled WGS sequence"/>
</dbReference>